<feature type="compositionally biased region" description="Polar residues" evidence="1">
    <location>
        <begin position="463"/>
        <end position="472"/>
    </location>
</feature>
<proteinExistence type="predicted"/>
<name>A0A1I8AWD2_9BILA</name>
<accession>A0A1I8AWD2</accession>
<feature type="region of interest" description="Disordered" evidence="1">
    <location>
        <begin position="463"/>
        <end position="488"/>
    </location>
</feature>
<feature type="region of interest" description="Disordered" evidence="1">
    <location>
        <begin position="42"/>
        <end position="87"/>
    </location>
</feature>
<feature type="region of interest" description="Disordered" evidence="1">
    <location>
        <begin position="403"/>
        <end position="446"/>
    </location>
</feature>
<reference evidence="3" key="1">
    <citation type="submission" date="2016-11" db="UniProtKB">
        <authorList>
            <consortium name="WormBaseParasite"/>
        </authorList>
    </citation>
    <scope>IDENTIFICATION</scope>
</reference>
<sequence length="580" mass="64279">MAALYKVVSEMMMPLLFQEGSSRSWSNSPVEMCPVGKCHSIRTTRSQSQTDKHGSIRMGNSPRDRVGRRGRRRPERAPFRPVGHATHRVPTGTYSSSDFMHFLAPSTAIGVNPKSWGPSHASGIYPVFMHDFFHPTGGRAVQVTIPSLLFRSFRRLREVNCIIDLGKPTNAHMGSSVVMVLVVVVRISWEQPRGRARAAAASVGGCLRHDDVNAQAVELTHSSGLMKPSSGVPRPRKRLATPMKEEVEEKAATHADDSNDSAPPQKKWRSPPFSDVEKMMLAERYSQNYVDYNLNVNAMSSKCETGLTRASLLRRWSEELTAVGVSHRTPAMVEQKIRDYIKKITKYNNKLEEEDIDPATKTQMLNGRSLSPSSRLFFETLNKPTYRRIRQARCTVNKKSQISPASLTLTNGDSAPSRAVSTPTNNHTAPSSPSPVPSNNASYCAEGNENRDAIDLETLLTNSASTSGSSTDGVPESDAKSTSSQLQNHVDENHCNSHQTPTDVFANLLATLQNGTPVEETSIDDEMNTPGSKRLDELRCELMKQKLENARIDRHIKMVQLDIMRQQLLLFKQTTGSLPS</sequence>
<evidence type="ECO:0000313" key="3">
    <source>
        <dbReference type="WBParaSite" id="L893_g9874.t1"/>
    </source>
</evidence>
<organism evidence="2 3">
    <name type="scientific">Steinernema glaseri</name>
    <dbReference type="NCBI Taxonomy" id="37863"/>
    <lineage>
        <taxon>Eukaryota</taxon>
        <taxon>Metazoa</taxon>
        <taxon>Ecdysozoa</taxon>
        <taxon>Nematoda</taxon>
        <taxon>Chromadorea</taxon>
        <taxon>Rhabditida</taxon>
        <taxon>Tylenchina</taxon>
        <taxon>Panagrolaimomorpha</taxon>
        <taxon>Strongyloidoidea</taxon>
        <taxon>Steinernematidae</taxon>
        <taxon>Steinernema</taxon>
    </lineage>
</organism>
<evidence type="ECO:0000313" key="2">
    <source>
        <dbReference type="Proteomes" id="UP000095287"/>
    </source>
</evidence>
<dbReference type="AlphaFoldDB" id="A0A1I8AWD2"/>
<feature type="region of interest" description="Disordered" evidence="1">
    <location>
        <begin position="220"/>
        <end position="273"/>
    </location>
</feature>
<dbReference type="WBParaSite" id="L893_g9874.t1">
    <property type="protein sequence ID" value="L893_g9874.t1"/>
    <property type="gene ID" value="L893_g9874"/>
</dbReference>
<feature type="compositionally biased region" description="Polar residues" evidence="1">
    <location>
        <begin position="403"/>
        <end position="429"/>
    </location>
</feature>
<evidence type="ECO:0000256" key="1">
    <source>
        <dbReference type="SAM" id="MobiDB-lite"/>
    </source>
</evidence>
<keyword evidence="2" id="KW-1185">Reference proteome</keyword>
<protein>
    <submittedName>
        <fullName evidence="3">WD_REPEATS_REGION domain-containing protein</fullName>
    </submittedName>
</protein>
<dbReference type="Proteomes" id="UP000095287">
    <property type="component" value="Unplaced"/>
</dbReference>
<feature type="compositionally biased region" description="Basic and acidic residues" evidence="1">
    <location>
        <begin position="243"/>
        <end position="257"/>
    </location>
</feature>